<dbReference type="AlphaFoldDB" id="A0A8J4EPN9"/>
<proteinExistence type="predicted"/>
<dbReference type="EMBL" id="BOPO01000079">
    <property type="protein sequence ID" value="GIL28929.1"/>
    <property type="molecule type" value="Genomic_DNA"/>
</dbReference>
<dbReference type="GO" id="GO:0016747">
    <property type="term" value="F:acyltransferase activity, transferring groups other than amino-acyl groups"/>
    <property type="evidence" value="ECO:0007669"/>
    <property type="project" value="InterPro"/>
</dbReference>
<name>A0A8J4EPN9_9ACTN</name>
<dbReference type="CDD" id="cd04301">
    <property type="entry name" value="NAT_SF"/>
    <property type="match status" value="1"/>
</dbReference>
<feature type="domain" description="N-acetyltransferase" evidence="2">
    <location>
        <begin position="40"/>
        <end position="199"/>
    </location>
</feature>
<dbReference type="Gene3D" id="3.40.630.30">
    <property type="match status" value="1"/>
</dbReference>
<evidence type="ECO:0000259" key="2">
    <source>
        <dbReference type="PROSITE" id="PS51186"/>
    </source>
</evidence>
<evidence type="ECO:0000256" key="1">
    <source>
        <dbReference type="SAM" id="MobiDB-lite"/>
    </source>
</evidence>
<gene>
    <name evidence="3" type="ORF">NUM_41830</name>
</gene>
<sequence length="375" mass="41203">MRRRPTAGRVRRRRIAGRGAAAGARKSVAAGNGRSHPERMEIREFRSGTDVDGWLDVQRLATAVDAPGLPDGSREELLGQLRLPWPGHRTVRRVAERDGRIDGILFVDLPLLDNLENAEVELVVRPDARRHGVGAALYRELREVLRAEGRSRLLAESVRGLPDGPPRPDPGTPFATAMGASRAQTEARRVLDVTGLSVDGLAAQVADHRAAAGADYTLHTWFGPTPDELVAGRAVLSSRFIGEIPLGEVEWEPEHVDVTRVRDGERAAAARGRRSYHTMVRHEPTGEVVAWSELLGLAGRPETLLQEITLVLPEHRGHRLGLLTKLANLHQALSAVPELTSVHTWNATENAHMIAINEQLGFRAVDLWDAWQQSV</sequence>
<dbReference type="InterPro" id="IPR016181">
    <property type="entry name" value="Acyl_CoA_acyltransferase"/>
</dbReference>
<reference evidence="4" key="1">
    <citation type="journal article" date="2021" name="Int. J. Syst. Evol. Microbiol.">
        <title>Actinocatenispora comari sp. nov., an endophytic actinomycete isolated from aerial parts of Comarum salesowianum.</title>
        <authorList>
            <person name="Oyunbileg N."/>
            <person name="Iizaka Y."/>
            <person name="Hamada M."/>
            <person name="Davaapurev B.O."/>
            <person name="Fukumoto A."/>
            <person name="Tsetseg B."/>
            <person name="Kato F."/>
            <person name="Tamura T."/>
            <person name="Batkhuu J."/>
            <person name="Anzai Y."/>
        </authorList>
    </citation>
    <scope>NUCLEOTIDE SEQUENCE [LARGE SCALE GENOMIC DNA]</scope>
    <source>
        <strain evidence="4">NUM-2625</strain>
    </source>
</reference>
<comment type="caution">
    <text evidence="3">The sequence shown here is derived from an EMBL/GenBank/DDBJ whole genome shotgun (WGS) entry which is preliminary data.</text>
</comment>
<accession>A0A8J4EPN9</accession>
<evidence type="ECO:0000313" key="4">
    <source>
        <dbReference type="Proteomes" id="UP000614996"/>
    </source>
</evidence>
<dbReference type="PROSITE" id="PS51186">
    <property type="entry name" value="GNAT"/>
    <property type="match status" value="1"/>
</dbReference>
<dbReference type="Pfam" id="PF00583">
    <property type="entry name" value="Acetyltransf_1"/>
    <property type="match status" value="1"/>
</dbReference>
<protein>
    <submittedName>
        <fullName evidence="3">GNAT family N-acetyltransferase</fullName>
    </submittedName>
</protein>
<feature type="region of interest" description="Disordered" evidence="1">
    <location>
        <begin position="16"/>
        <end position="37"/>
    </location>
</feature>
<feature type="compositionally biased region" description="Low complexity" evidence="1">
    <location>
        <begin position="17"/>
        <end position="31"/>
    </location>
</feature>
<dbReference type="Proteomes" id="UP000614996">
    <property type="component" value="Unassembled WGS sequence"/>
</dbReference>
<evidence type="ECO:0000313" key="3">
    <source>
        <dbReference type="EMBL" id="GIL28929.1"/>
    </source>
</evidence>
<keyword evidence="4" id="KW-1185">Reference proteome</keyword>
<dbReference type="SUPFAM" id="SSF55729">
    <property type="entry name" value="Acyl-CoA N-acyltransferases (Nat)"/>
    <property type="match status" value="2"/>
</dbReference>
<organism evidence="3 4">
    <name type="scientific">Actinocatenispora comari</name>
    <dbReference type="NCBI Taxonomy" id="2807577"/>
    <lineage>
        <taxon>Bacteria</taxon>
        <taxon>Bacillati</taxon>
        <taxon>Actinomycetota</taxon>
        <taxon>Actinomycetes</taxon>
        <taxon>Micromonosporales</taxon>
        <taxon>Micromonosporaceae</taxon>
        <taxon>Actinocatenispora</taxon>
    </lineage>
</organism>
<dbReference type="InterPro" id="IPR000182">
    <property type="entry name" value="GNAT_dom"/>
</dbReference>